<evidence type="ECO:0000313" key="3">
    <source>
        <dbReference type="EMBL" id="MBP2056648.1"/>
    </source>
</evidence>
<evidence type="ECO:0000313" key="4">
    <source>
        <dbReference type="Proteomes" id="UP001519309"/>
    </source>
</evidence>
<sequence>MPAGIVPDYLALVPPATAAHLSAAGAGPSGSSSTPVWAAILASSVVGACVAAATSILTTKWRNKQADKEMSQAASLAETQMSETARIAGNTISDAQHRLRDELDAQRERLAKQLAQDRRKLLSDRFAAISVQLGDDSRSARLAAVYGLAGLADDWDQPDEAGQRQTCIDVLCAYLRMPVAPYPGDKACAEVLGPWRAEHEVRHAIVGLIRAHLLSGAHKSWQGCDFDFTRATFDGGSFKDAEFCKRVRFHGATFRPGNGAEVTFEEAAFRPGCEVEFWGATFAGTRSIVFRKAKFTGGSVMFRDAHFNEGAVVFDDAQFTGGKVDFSGAEFSGGEITFRHARFGGATVLFDNSTYSDATVGFWDTKFKKGQVSFDRAAFGPGSGKVDFGGSFFIGADVQLETAAYNGLSVNLAHVSGSRPPKLPPGPRRGLSRPSKFPSAAA</sequence>
<keyword evidence="2" id="KW-1133">Transmembrane helix</keyword>
<feature type="region of interest" description="Disordered" evidence="1">
    <location>
        <begin position="416"/>
        <end position="442"/>
    </location>
</feature>
<dbReference type="RefSeq" id="WP_159399937.1">
    <property type="nucleotide sequence ID" value="NZ_CP016279.1"/>
</dbReference>
<comment type="caution">
    <text evidence="3">The sequence shown here is derived from an EMBL/GenBank/DDBJ whole genome shotgun (WGS) entry which is preliminary data.</text>
</comment>
<keyword evidence="2" id="KW-0472">Membrane</keyword>
<keyword evidence="4" id="KW-1185">Reference proteome</keyword>
<gene>
    <name evidence="3" type="ORF">J2Z21_009667</name>
</gene>
<accession>A0ABS4MAF8</accession>
<organism evidence="3 4">
    <name type="scientific">Streptomyces griseochromogenes</name>
    <dbReference type="NCBI Taxonomy" id="68214"/>
    <lineage>
        <taxon>Bacteria</taxon>
        <taxon>Bacillati</taxon>
        <taxon>Actinomycetota</taxon>
        <taxon>Actinomycetes</taxon>
        <taxon>Kitasatosporales</taxon>
        <taxon>Streptomycetaceae</taxon>
        <taxon>Streptomyces</taxon>
    </lineage>
</organism>
<protein>
    <submittedName>
        <fullName evidence="3">Uncharacterized protein YjbI with pentapeptide repeats</fullName>
    </submittedName>
</protein>
<evidence type="ECO:0000256" key="2">
    <source>
        <dbReference type="SAM" id="Phobius"/>
    </source>
</evidence>
<dbReference type="Proteomes" id="UP001519309">
    <property type="component" value="Unassembled WGS sequence"/>
</dbReference>
<keyword evidence="2" id="KW-0812">Transmembrane</keyword>
<evidence type="ECO:0000256" key="1">
    <source>
        <dbReference type="SAM" id="MobiDB-lite"/>
    </source>
</evidence>
<feature type="transmembrane region" description="Helical" evidence="2">
    <location>
        <begin position="36"/>
        <end position="58"/>
    </location>
</feature>
<reference evidence="3 4" key="1">
    <citation type="submission" date="2021-03" db="EMBL/GenBank/DDBJ databases">
        <title>Genomic Encyclopedia of Type Strains, Phase IV (KMG-IV): sequencing the most valuable type-strain genomes for metagenomic binning, comparative biology and taxonomic classification.</title>
        <authorList>
            <person name="Goeker M."/>
        </authorList>
    </citation>
    <scope>NUCLEOTIDE SEQUENCE [LARGE SCALE GENOMIC DNA]</scope>
    <source>
        <strain evidence="3 4">DSM 40499</strain>
    </source>
</reference>
<dbReference type="Gene3D" id="2.160.20.80">
    <property type="entry name" value="E3 ubiquitin-protein ligase SopA"/>
    <property type="match status" value="1"/>
</dbReference>
<dbReference type="EMBL" id="JAGGLP010000055">
    <property type="protein sequence ID" value="MBP2056648.1"/>
    <property type="molecule type" value="Genomic_DNA"/>
</dbReference>
<name>A0ABS4MAF8_9ACTN</name>
<dbReference type="SUPFAM" id="SSF141571">
    <property type="entry name" value="Pentapeptide repeat-like"/>
    <property type="match status" value="1"/>
</dbReference>
<proteinExistence type="predicted"/>